<comment type="caution">
    <text evidence="1">The sequence shown here is derived from an EMBL/GenBank/DDBJ whole genome shotgun (WGS) entry which is preliminary data.</text>
</comment>
<dbReference type="SUPFAM" id="SSF69304">
    <property type="entry name" value="Tricorn protease N-terminal domain"/>
    <property type="match status" value="1"/>
</dbReference>
<dbReference type="Gene3D" id="2.120.10.30">
    <property type="entry name" value="TolB, C-terminal domain"/>
    <property type="match status" value="1"/>
</dbReference>
<dbReference type="InterPro" id="IPR011042">
    <property type="entry name" value="6-blade_b-propeller_TolB-like"/>
</dbReference>
<name>A0A0F9DCP9_9ZZZZ</name>
<dbReference type="PANTHER" id="PTHR36842:SF1">
    <property type="entry name" value="PROTEIN TOLB"/>
    <property type="match status" value="1"/>
</dbReference>
<gene>
    <name evidence="1" type="ORF">LCGC14_2562450</name>
</gene>
<evidence type="ECO:0000313" key="1">
    <source>
        <dbReference type="EMBL" id="KKL09778.1"/>
    </source>
</evidence>
<dbReference type="EMBL" id="LAZR01042330">
    <property type="protein sequence ID" value="KKL09778.1"/>
    <property type="molecule type" value="Genomic_DNA"/>
</dbReference>
<accession>A0A0F9DCP9</accession>
<organism evidence="1">
    <name type="scientific">marine sediment metagenome</name>
    <dbReference type="NCBI Taxonomy" id="412755"/>
    <lineage>
        <taxon>unclassified sequences</taxon>
        <taxon>metagenomes</taxon>
        <taxon>ecological metagenomes</taxon>
    </lineage>
</organism>
<feature type="non-terminal residue" evidence="1">
    <location>
        <position position="231"/>
    </location>
</feature>
<sequence length="231" mass="24134">MFKQKKIMAVLVVSALLVMAVFTVVFASSSKDVVSTTSSGALSNGASYNVSVSGDARYVVFQSDATNLVPFDTNNVSDIFLKDRTTGTTSRISTSSTQAQSNATSFRPAISYDGRFVVFASDATNLVLNDTNSGRDIFLKNLTTGATTRVSTDSSGNQAIATGPISNGLSDQPKVSGDGNYVVFGSDANNLVANDTNSLEDIFFKNTQTGAITRVSTSSTGSQTTGEGGYI</sequence>
<protein>
    <submittedName>
        <fullName evidence="1">Uncharacterized protein</fullName>
    </submittedName>
</protein>
<proteinExistence type="predicted"/>
<dbReference type="AlphaFoldDB" id="A0A0F9DCP9"/>
<dbReference type="PANTHER" id="PTHR36842">
    <property type="entry name" value="PROTEIN TOLB HOMOLOG"/>
    <property type="match status" value="1"/>
</dbReference>
<reference evidence="1" key="1">
    <citation type="journal article" date="2015" name="Nature">
        <title>Complex archaea that bridge the gap between prokaryotes and eukaryotes.</title>
        <authorList>
            <person name="Spang A."/>
            <person name="Saw J.H."/>
            <person name="Jorgensen S.L."/>
            <person name="Zaremba-Niedzwiedzka K."/>
            <person name="Martijn J."/>
            <person name="Lind A.E."/>
            <person name="van Eijk R."/>
            <person name="Schleper C."/>
            <person name="Guy L."/>
            <person name="Ettema T.J."/>
        </authorList>
    </citation>
    <scope>NUCLEOTIDE SEQUENCE</scope>
</reference>